<name>A0ABV6G589_9GAMM</name>
<dbReference type="CDD" id="cd05398">
    <property type="entry name" value="NT_ClassII-CCAase"/>
    <property type="match status" value="1"/>
</dbReference>
<reference evidence="14 15" key="1">
    <citation type="submission" date="2024-09" db="EMBL/GenBank/DDBJ databases">
        <authorList>
            <person name="Sun Q."/>
            <person name="Mori K."/>
        </authorList>
    </citation>
    <scope>NUCLEOTIDE SEQUENCE [LARGE SCALE GENOMIC DNA]</scope>
    <source>
        <strain evidence="14 15">CCM 7415</strain>
    </source>
</reference>
<dbReference type="Pfam" id="PF01743">
    <property type="entry name" value="PolyA_pol"/>
    <property type="match status" value="1"/>
</dbReference>
<evidence type="ECO:0000256" key="6">
    <source>
        <dbReference type="ARBA" id="ARBA00022741"/>
    </source>
</evidence>
<proteinExistence type="inferred from homology"/>
<keyword evidence="8" id="KW-0067">ATP-binding</keyword>
<comment type="caution">
    <text evidence="14">The sequence shown here is derived from an EMBL/GenBank/DDBJ whole genome shotgun (WGS) entry which is preliminary data.</text>
</comment>
<comment type="similarity">
    <text evidence="11">Belongs to the tRNA nucleotidyltransferase/poly(A) polymerase family.</text>
</comment>
<dbReference type="PANTHER" id="PTHR47545">
    <property type="entry name" value="MULTIFUNCTIONAL CCA PROTEIN"/>
    <property type="match status" value="1"/>
</dbReference>
<evidence type="ECO:0000313" key="15">
    <source>
        <dbReference type="Proteomes" id="UP001589814"/>
    </source>
</evidence>
<keyword evidence="10 11" id="KW-0694">RNA-binding</keyword>
<dbReference type="RefSeq" id="WP_019952605.1">
    <property type="nucleotide sequence ID" value="NZ_JBHLVX010000049.1"/>
</dbReference>
<gene>
    <name evidence="14" type="ORF">ACFFHW_11985</name>
</gene>
<evidence type="ECO:0000256" key="10">
    <source>
        <dbReference type="ARBA" id="ARBA00022884"/>
    </source>
</evidence>
<evidence type="ECO:0000256" key="9">
    <source>
        <dbReference type="ARBA" id="ARBA00022842"/>
    </source>
</evidence>
<evidence type="ECO:0000259" key="13">
    <source>
        <dbReference type="Pfam" id="PF12627"/>
    </source>
</evidence>
<organism evidence="14 15">
    <name type="scientific">Kushneria aurantia</name>
    <dbReference type="NCBI Taxonomy" id="504092"/>
    <lineage>
        <taxon>Bacteria</taxon>
        <taxon>Pseudomonadati</taxon>
        <taxon>Pseudomonadota</taxon>
        <taxon>Gammaproteobacteria</taxon>
        <taxon>Oceanospirillales</taxon>
        <taxon>Halomonadaceae</taxon>
        <taxon>Kushneria</taxon>
    </lineage>
</organism>
<keyword evidence="2 11" id="KW-0808">Transferase</keyword>
<dbReference type="Proteomes" id="UP001589814">
    <property type="component" value="Unassembled WGS sequence"/>
</dbReference>
<dbReference type="InterPro" id="IPR032828">
    <property type="entry name" value="PolyA_RNA-bd"/>
</dbReference>
<evidence type="ECO:0000256" key="2">
    <source>
        <dbReference type="ARBA" id="ARBA00022679"/>
    </source>
</evidence>
<dbReference type="EMBL" id="JBHLVX010000049">
    <property type="protein sequence ID" value="MFC0268690.1"/>
    <property type="molecule type" value="Genomic_DNA"/>
</dbReference>
<dbReference type="Gene3D" id="1.10.3090.10">
    <property type="entry name" value="cca-adding enzyme, domain 2"/>
    <property type="match status" value="1"/>
</dbReference>
<keyword evidence="4 14" id="KW-0548">Nucleotidyltransferase</keyword>
<evidence type="ECO:0000256" key="3">
    <source>
        <dbReference type="ARBA" id="ARBA00022694"/>
    </source>
</evidence>
<dbReference type="InterPro" id="IPR050124">
    <property type="entry name" value="tRNA_CCA-adding_enzyme"/>
</dbReference>
<evidence type="ECO:0000256" key="7">
    <source>
        <dbReference type="ARBA" id="ARBA00022800"/>
    </source>
</evidence>
<keyword evidence="15" id="KW-1185">Reference proteome</keyword>
<evidence type="ECO:0000256" key="4">
    <source>
        <dbReference type="ARBA" id="ARBA00022695"/>
    </source>
</evidence>
<comment type="cofactor">
    <cofactor evidence="1">
        <name>Mg(2+)</name>
        <dbReference type="ChEBI" id="CHEBI:18420"/>
    </cofactor>
</comment>
<dbReference type="SUPFAM" id="SSF81891">
    <property type="entry name" value="Poly A polymerase C-terminal region-like"/>
    <property type="match status" value="1"/>
</dbReference>
<evidence type="ECO:0000256" key="5">
    <source>
        <dbReference type="ARBA" id="ARBA00022723"/>
    </source>
</evidence>
<feature type="domain" description="tRNA nucleotidyltransferase/poly(A) polymerase RNA and SrmB- binding" evidence="13">
    <location>
        <begin position="161"/>
        <end position="223"/>
    </location>
</feature>
<dbReference type="Pfam" id="PF12627">
    <property type="entry name" value="PolyA_pol_RNAbd"/>
    <property type="match status" value="1"/>
</dbReference>
<dbReference type="InterPro" id="IPR043519">
    <property type="entry name" value="NT_sf"/>
</dbReference>
<dbReference type="InterPro" id="IPR002646">
    <property type="entry name" value="PolA_pol_head_dom"/>
</dbReference>
<accession>A0ABV6G589</accession>
<keyword evidence="7" id="KW-0692">RNA repair</keyword>
<keyword evidence="6" id="KW-0547">Nucleotide-binding</keyword>
<protein>
    <submittedName>
        <fullName evidence="14">Polynucleotide adenylyltransferase</fullName>
    </submittedName>
</protein>
<dbReference type="Gene3D" id="3.30.460.10">
    <property type="entry name" value="Beta Polymerase, domain 2"/>
    <property type="match status" value="1"/>
</dbReference>
<evidence type="ECO:0000256" key="11">
    <source>
        <dbReference type="RuleBase" id="RU003953"/>
    </source>
</evidence>
<evidence type="ECO:0000259" key="12">
    <source>
        <dbReference type="Pfam" id="PF01743"/>
    </source>
</evidence>
<dbReference type="GO" id="GO:0016779">
    <property type="term" value="F:nucleotidyltransferase activity"/>
    <property type="evidence" value="ECO:0007669"/>
    <property type="project" value="UniProtKB-KW"/>
</dbReference>
<sequence length="371" mass="40381">MIRFAHDAAVAGLACYCVGGAVRDELLGIPHTDRDWIVVGATAEDMTRRGFRPVGRDFPVFLHPYSHEEYALARTERKSGRGYTGFVVHAEPTVTLEEDLERRDFTINAMALDAEGRIIDPFGGRADCEARVLRHVSPAFAEDPLRILRAARFVARLRPCGFAVAEATLDLMKAMVAAGEVEALVAERVWQEVERALNAPAAEAFFELLDDCGALTVLIPELEGRLAAGLERMTAGADAPARLALLLADLGVDALSALSERLRLPNTFRERALMVADSRALLDSAPDAEQVLQWCRAMDAWRRPQRLEALLATLDAGGFELPIAQLVRAVAAAREVSPQGLMGAGYRGAELGLMIESERERLIAQALLASS</sequence>
<evidence type="ECO:0000256" key="1">
    <source>
        <dbReference type="ARBA" id="ARBA00001946"/>
    </source>
</evidence>
<dbReference type="InterPro" id="IPR012006">
    <property type="entry name" value="CCA_bact"/>
</dbReference>
<keyword evidence="3" id="KW-0819">tRNA processing</keyword>
<feature type="domain" description="Poly A polymerase head" evidence="12">
    <location>
        <begin position="15"/>
        <end position="134"/>
    </location>
</feature>
<evidence type="ECO:0000256" key="8">
    <source>
        <dbReference type="ARBA" id="ARBA00022840"/>
    </source>
</evidence>
<dbReference type="SUPFAM" id="SSF81301">
    <property type="entry name" value="Nucleotidyltransferase"/>
    <property type="match status" value="1"/>
</dbReference>
<dbReference type="PIRSF" id="PIRSF000813">
    <property type="entry name" value="CCA_bact"/>
    <property type="match status" value="1"/>
</dbReference>
<keyword evidence="9" id="KW-0460">Magnesium</keyword>
<dbReference type="PANTHER" id="PTHR47545:SF1">
    <property type="entry name" value="MULTIFUNCTIONAL CCA PROTEIN"/>
    <property type="match status" value="1"/>
</dbReference>
<keyword evidence="5" id="KW-0479">Metal-binding</keyword>
<evidence type="ECO:0000313" key="14">
    <source>
        <dbReference type="EMBL" id="MFC0268690.1"/>
    </source>
</evidence>